<dbReference type="SUPFAM" id="SSF53649">
    <property type="entry name" value="Alkaline phosphatase-like"/>
    <property type="match status" value="1"/>
</dbReference>
<protein>
    <recommendedName>
        <fullName evidence="3">Sulfatase</fullName>
    </recommendedName>
</protein>
<dbReference type="RefSeq" id="WP_341671826.1">
    <property type="nucleotide sequence ID" value="NZ_JBBYHV010000001.1"/>
</dbReference>
<dbReference type="InterPro" id="IPR017850">
    <property type="entry name" value="Alkaline_phosphatase_core_sf"/>
</dbReference>
<organism evidence="1 2">
    <name type="scientific">Aurantiacibacter gilvus</name>
    <dbReference type="NCBI Taxonomy" id="3139141"/>
    <lineage>
        <taxon>Bacteria</taxon>
        <taxon>Pseudomonadati</taxon>
        <taxon>Pseudomonadota</taxon>
        <taxon>Alphaproteobacteria</taxon>
        <taxon>Sphingomonadales</taxon>
        <taxon>Erythrobacteraceae</taxon>
        <taxon>Aurantiacibacter</taxon>
    </lineage>
</organism>
<dbReference type="Proteomes" id="UP001497045">
    <property type="component" value="Unassembled WGS sequence"/>
</dbReference>
<evidence type="ECO:0008006" key="3">
    <source>
        <dbReference type="Google" id="ProtNLM"/>
    </source>
</evidence>
<proteinExistence type="predicted"/>
<evidence type="ECO:0000313" key="2">
    <source>
        <dbReference type="Proteomes" id="UP001497045"/>
    </source>
</evidence>
<reference evidence="1 2" key="1">
    <citation type="submission" date="2024-04" db="EMBL/GenBank/DDBJ databases">
        <title>Aurantiacibacter sp. DGU6 16S ribosomal RNA gene Genome sequencing and assembly.</title>
        <authorList>
            <person name="Park S."/>
        </authorList>
    </citation>
    <scope>NUCLEOTIDE SEQUENCE [LARGE SCALE GENOMIC DNA]</scope>
    <source>
        <strain evidence="1 2">DGU6</strain>
    </source>
</reference>
<sequence length="90" mass="10113">MRTARWHYAEFEAGRAGRQLFDHSVDPHETRNLADDPAFSDVVAELGALLPDDVEDRRPPLRYDPDNDCLYQPEGARVALGTPCTAYVDP</sequence>
<dbReference type="Gene3D" id="3.40.720.10">
    <property type="entry name" value="Alkaline Phosphatase, subunit A"/>
    <property type="match status" value="1"/>
</dbReference>
<keyword evidence="2" id="KW-1185">Reference proteome</keyword>
<gene>
    <name evidence="1" type="ORF">AAEO60_01265</name>
</gene>
<dbReference type="EMBL" id="JBBYHV010000001">
    <property type="protein sequence ID" value="MEL1249294.1"/>
    <property type="molecule type" value="Genomic_DNA"/>
</dbReference>
<evidence type="ECO:0000313" key="1">
    <source>
        <dbReference type="EMBL" id="MEL1249294.1"/>
    </source>
</evidence>
<comment type="caution">
    <text evidence="1">The sequence shown here is derived from an EMBL/GenBank/DDBJ whole genome shotgun (WGS) entry which is preliminary data.</text>
</comment>
<accession>A0ABU9IB47</accession>
<name>A0ABU9IB47_9SPHN</name>